<dbReference type="Pfam" id="PF00126">
    <property type="entry name" value="HTH_1"/>
    <property type="match status" value="1"/>
</dbReference>
<comment type="similarity">
    <text evidence="1">Belongs to the LysR transcriptional regulatory family.</text>
</comment>
<protein>
    <submittedName>
        <fullName evidence="6">LysR family transcriptional regulator</fullName>
    </submittedName>
</protein>
<dbReference type="Gene3D" id="1.10.10.10">
    <property type="entry name" value="Winged helix-like DNA-binding domain superfamily/Winged helix DNA-binding domain"/>
    <property type="match status" value="1"/>
</dbReference>
<keyword evidence="4" id="KW-0804">Transcription</keyword>
<dbReference type="SUPFAM" id="SSF46785">
    <property type="entry name" value="Winged helix' DNA-binding domain"/>
    <property type="match status" value="1"/>
</dbReference>
<dbReference type="RefSeq" id="WP_066172108.1">
    <property type="nucleotide sequence ID" value="NZ_CP136137.1"/>
</dbReference>
<dbReference type="InterPro" id="IPR000847">
    <property type="entry name" value="LysR_HTH_N"/>
</dbReference>
<dbReference type="PANTHER" id="PTHR30126:SF39">
    <property type="entry name" value="HTH-TYPE TRANSCRIPTIONAL REGULATOR CYSL"/>
    <property type="match status" value="1"/>
</dbReference>
<dbReference type="SUPFAM" id="SSF53850">
    <property type="entry name" value="Periplasmic binding protein-like II"/>
    <property type="match status" value="1"/>
</dbReference>
<dbReference type="InterPro" id="IPR005119">
    <property type="entry name" value="LysR_subst-bd"/>
</dbReference>
<evidence type="ECO:0000256" key="1">
    <source>
        <dbReference type="ARBA" id="ARBA00009437"/>
    </source>
</evidence>
<dbReference type="InterPro" id="IPR036390">
    <property type="entry name" value="WH_DNA-bd_sf"/>
</dbReference>
<reference evidence="6 7" key="1">
    <citation type="journal article" date="2023" name="Virus Evol.">
        <title>Computational host range prediction-The good, the bad, and the ugly.</title>
        <authorList>
            <person name="Howell A.A."/>
            <person name="Versoza C.J."/>
            <person name="Pfeifer S.P."/>
        </authorList>
    </citation>
    <scope>NUCLEOTIDE SEQUENCE [LARGE SCALE GENOMIC DNA]</scope>
    <source>
        <strain evidence="6 7">1610/1b</strain>
    </source>
</reference>
<organism evidence="6 7">
    <name type="scientific">Gordonia hydrophobica</name>
    <dbReference type="NCBI Taxonomy" id="40516"/>
    <lineage>
        <taxon>Bacteria</taxon>
        <taxon>Bacillati</taxon>
        <taxon>Actinomycetota</taxon>
        <taxon>Actinomycetes</taxon>
        <taxon>Mycobacteriales</taxon>
        <taxon>Gordoniaceae</taxon>
        <taxon>Gordonia</taxon>
    </lineage>
</organism>
<dbReference type="Gene3D" id="3.40.190.290">
    <property type="match status" value="1"/>
</dbReference>
<evidence type="ECO:0000256" key="3">
    <source>
        <dbReference type="ARBA" id="ARBA00023125"/>
    </source>
</evidence>
<proteinExistence type="inferred from homology"/>
<keyword evidence="7" id="KW-1185">Reference proteome</keyword>
<name>A0ABZ2TWQ4_9ACTN</name>
<gene>
    <name evidence="6" type="ORF">RVF87_12570</name>
</gene>
<keyword evidence="2" id="KW-0805">Transcription regulation</keyword>
<evidence type="ECO:0000313" key="6">
    <source>
        <dbReference type="EMBL" id="WYY05916.1"/>
    </source>
</evidence>
<evidence type="ECO:0000256" key="4">
    <source>
        <dbReference type="ARBA" id="ARBA00023163"/>
    </source>
</evidence>
<accession>A0ABZ2TWQ4</accession>
<dbReference type="PROSITE" id="PS50931">
    <property type="entry name" value="HTH_LYSR"/>
    <property type="match status" value="1"/>
</dbReference>
<dbReference type="PANTHER" id="PTHR30126">
    <property type="entry name" value="HTH-TYPE TRANSCRIPTIONAL REGULATOR"/>
    <property type="match status" value="1"/>
</dbReference>
<dbReference type="InterPro" id="IPR036388">
    <property type="entry name" value="WH-like_DNA-bd_sf"/>
</dbReference>
<keyword evidence="3" id="KW-0238">DNA-binding</keyword>
<evidence type="ECO:0000313" key="7">
    <source>
        <dbReference type="Proteomes" id="UP001479933"/>
    </source>
</evidence>
<sequence length="305" mass="33699">MTAPRRRPSLDQLRTFVTVYRAGSFSAAARSLELSQPTITNHIGSLENWFGSPLFTRDVNGVTPTAYGHEVAVSVADQVDHIDRFFISDQQRTTVLREVRFGGPRELMIPVILPALAQDAGRLPKLQLRFDASTELLTDLRSGKLDLVVSTIRPRNPDVTAWPIADEEFWLVASPDLPIPKGSVSQLSTVPMVAFNRELAIIRRFWNAVFGAEPLFDADLVVPDLLAVKRAVLDGFGMSVLPSYLVAKEVADGRLVRLVEDREAPINTVFLVALTPALTARKTIGGMAALVRKRVKEHQQREAPS</sequence>
<dbReference type="EMBL" id="CP136137">
    <property type="protein sequence ID" value="WYY05916.1"/>
    <property type="molecule type" value="Genomic_DNA"/>
</dbReference>
<evidence type="ECO:0000259" key="5">
    <source>
        <dbReference type="PROSITE" id="PS50931"/>
    </source>
</evidence>
<evidence type="ECO:0000256" key="2">
    <source>
        <dbReference type="ARBA" id="ARBA00023015"/>
    </source>
</evidence>
<dbReference type="Pfam" id="PF03466">
    <property type="entry name" value="LysR_substrate"/>
    <property type="match status" value="1"/>
</dbReference>
<feature type="domain" description="HTH lysR-type" evidence="5">
    <location>
        <begin position="8"/>
        <end position="65"/>
    </location>
</feature>
<dbReference type="PRINTS" id="PR00039">
    <property type="entry name" value="HTHLYSR"/>
</dbReference>
<dbReference type="Proteomes" id="UP001479933">
    <property type="component" value="Chromosome"/>
</dbReference>